<feature type="signal peptide" evidence="2">
    <location>
        <begin position="1"/>
        <end position="20"/>
    </location>
</feature>
<feature type="compositionally biased region" description="Low complexity" evidence="1">
    <location>
        <begin position="39"/>
        <end position="51"/>
    </location>
</feature>
<accession>A0A1C6TDV4</accession>
<dbReference type="PROSITE" id="PS51257">
    <property type="entry name" value="PROKAR_LIPOPROTEIN"/>
    <property type="match status" value="1"/>
</dbReference>
<sequence>MRSRRSRLALTALVALAALAGCERGGESAGKPSGTGPEPVASSPADAAVPAPSCPPANQYGSGLAEVGGTPGVFWALLFLEGGELRVGKPTKIAFRMTGAGDLTLRAEGPEGTTAEPIEVIGHTGGSTWQRPGDEWGSQWTFPTAGCWTIRADRTDGTRGAVTLRAG</sequence>
<dbReference type="AlphaFoldDB" id="A0A1C6TDV4"/>
<keyword evidence="4" id="KW-1185">Reference proteome</keyword>
<keyword evidence="2" id="KW-0732">Signal</keyword>
<feature type="chain" id="PRO_5038566647" evidence="2">
    <location>
        <begin position="21"/>
        <end position="167"/>
    </location>
</feature>
<protein>
    <submittedName>
        <fullName evidence="3">Uncharacterized protein</fullName>
    </submittedName>
</protein>
<evidence type="ECO:0000313" key="3">
    <source>
        <dbReference type="EMBL" id="SCL39954.1"/>
    </source>
</evidence>
<proteinExistence type="predicted"/>
<name>A0A1C6TDV4_9ACTN</name>
<dbReference type="EMBL" id="FMHV01000002">
    <property type="protein sequence ID" value="SCL39954.1"/>
    <property type="molecule type" value="Genomic_DNA"/>
</dbReference>
<dbReference type="OrthoDB" id="3535880at2"/>
<gene>
    <name evidence="3" type="ORF">GA0070624_6747</name>
</gene>
<evidence type="ECO:0000313" key="4">
    <source>
        <dbReference type="Proteomes" id="UP000199413"/>
    </source>
</evidence>
<evidence type="ECO:0000256" key="1">
    <source>
        <dbReference type="SAM" id="MobiDB-lite"/>
    </source>
</evidence>
<organism evidence="3 4">
    <name type="scientific">Micromonospora rhizosphaerae</name>
    <dbReference type="NCBI Taxonomy" id="568872"/>
    <lineage>
        <taxon>Bacteria</taxon>
        <taxon>Bacillati</taxon>
        <taxon>Actinomycetota</taxon>
        <taxon>Actinomycetes</taxon>
        <taxon>Micromonosporales</taxon>
        <taxon>Micromonosporaceae</taxon>
        <taxon>Micromonospora</taxon>
    </lineage>
</organism>
<dbReference type="RefSeq" id="WP_091347715.1">
    <property type="nucleotide sequence ID" value="NZ_FMHV01000002.1"/>
</dbReference>
<dbReference type="Proteomes" id="UP000199413">
    <property type="component" value="Unassembled WGS sequence"/>
</dbReference>
<reference evidence="4" key="1">
    <citation type="submission" date="2016-06" db="EMBL/GenBank/DDBJ databases">
        <authorList>
            <person name="Varghese N."/>
            <person name="Submissions Spin"/>
        </authorList>
    </citation>
    <scope>NUCLEOTIDE SEQUENCE [LARGE SCALE GENOMIC DNA]</scope>
    <source>
        <strain evidence="4">DSM 45431</strain>
    </source>
</reference>
<feature type="region of interest" description="Disordered" evidence="1">
    <location>
        <begin position="24"/>
        <end position="54"/>
    </location>
</feature>
<evidence type="ECO:0000256" key="2">
    <source>
        <dbReference type="SAM" id="SignalP"/>
    </source>
</evidence>